<evidence type="ECO:0000256" key="5">
    <source>
        <dbReference type="ARBA" id="ARBA00023157"/>
    </source>
</evidence>
<dbReference type="EMBL" id="BFAA01240164">
    <property type="protein sequence ID" value="GCB86113.1"/>
    <property type="molecule type" value="Genomic_DNA"/>
</dbReference>
<dbReference type="STRING" id="75743.A0A401QLB7"/>
<keyword evidence="2" id="KW-0677">Repeat</keyword>
<evidence type="ECO:0000256" key="4">
    <source>
        <dbReference type="ARBA" id="ARBA00023136"/>
    </source>
</evidence>
<dbReference type="InterPro" id="IPR000800">
    <property type="entry name" value="Notch_dom"/>
</dbReference>
<dbReference type="OrthoDB" id="9948782at2759"/>
<evidence type="ECO:0000259" key="8">
    <source>
        <dbReference type="PROSITE" id="PS50258"/>
    </source>
</evidence>
<dbReference type="SMART" id="SM00004">
    <property type="entry name" value="NL"/>
    <property type="match status" value="1"/>
</dbReference>
<organism evidence="9 10">
    <name type="scientific">Scyliorhinus torazame</name>
    <name type="common">Cloudy catshark</name>
    <name type="synonym">Catulus torazame</name>
    <dbReference type="NCBI Taxonomy" id="75743"/>
    <lineage>
        <taxon>Eukaryota</taxon>
        <taxon>Metazoa</taxon>
        <taxon>Chordata</taxon>
        <taxon>Craniata</taxon>
        <taxon>Vertebrata</taxon>
        <taxon>Chondrichthyes</taxon>
        <taxon>Elasmobranchii</taxon>
        <taxon>Galeomorphii</taxon>
        <taxon>Galeoidea</taxon>
        <taxon>Carcharhiniformes</taxon>
        <taxon>Scyliorhinidae</taxon>
        <taxon>Scyliorhinus</taxon>
    </lineage>
</organism>
<dbReference type="Pfam" id="PF00066">
    <property type="entry name" value="Notch"/>
    <property type="match status" value="1"/>
</dbReference>
<reference evidence="9 10" key="1">
    <citation type="journal article" date="2018" name="Nat. Ecol. Evol.">
        <title>Shark genomes provide insights into elasmobranch evolution and the origin of vertebrates.</title>
        <authorList>
            <person name="Hara Y"/>
            <person name="Yamaguchi K"/>
            <person name="Onimaru K"/>
            <person name="Kadota M"/>
            <person name="Koyanagi M"/>
            <person name="Keeley SD"/>
            <person name="Tatsumi K"/>
            <person name="Tanaka K"/>
            <person name="Motone F"/>
            <person name="Kageyama Y"/>
            <person name="Nozu R"/>
            <person name="Adachi N"/>
            <person name="Nishimura O"/>
            <person name="Nakagawa R"/>
            <person name="Tanegashima C"/>
            <person name="Kiyatake I"/>
            <person name="Matsumoto R"/>
            <person name="Murakumo K"/>
            <person name="Nishida K"/>
            <person name="Terakita A"/>
            <person name="Kuratani S"/>
            <person name="Sato K"/>
            <person name="Hyodo S Kuraku.S."/>
        </authorList>
    </citation>
    <scope>NUCLEOTIDE SEQUENCE [LARGE SCALE GENOMIC DNA]</scope>
</reference>
<evidence type="ECO:0000313" key="9">
    <source>
        <dbReference type="EMBL" id="GCB86113.1"/>
    </source>
</evidence>
<evidence type="ECO:0000256" key="6">
    <source>
        <dbReference type="ARBA" id="ARBA00023180"/>
    </source>
</evidence>
<comment type="subcellular location">
    <subcellularLocation>
        <location evidence="7">Endomembrane system</location>
        <topology evidence="7">Single-pass type I membrane protein</topology>
    </subcellularLocation>
</comment>
<evidence type="ECO:0000256" key="2">
    <source>
        <dbReference type="ARBA" id="ARBA00022737"/>
    </source>
</evidence>
<evidence type="ECO:0000313" key="10">
    <source>
        <dbReference type="Proteomes" id="UP000288216"/>
    </source>
</evidence>
<keyword evidence="4" id="KW-0472">Membrane</keyword>
<gene>
    <name evidence="9" type="ORF">scyTo_0026786</name>
</gene>
<keyword evidence="5" id="KW-1015">Disulfide bond</keyword>
<proteinExistence type="predicted"/>
<sequence length="117" mass="13147">PLYEKYCADHYADKLCDQGCNNEECGWDGLDCAPDVPEHLAEGTLIVIVLLPPDELLKSSTNFLQKLGSILHATLRFKLDSNGQYMIYPYYGSSSRLKKRSVALGRVPRELEQEIIG</sequence>
<dbReference type="GO" id="GO:0016020">
    <property type="term" value="C:membrane"/>
    <property type="evidence" value="ECO:0007669"/>
    <property type="project" value="InterPro"/>
</dbReference>
<evidence type="ECO:0000256" key="1">
    <source>
        <dbReference type="ARBA" id="ARBA00022692"/>
    </source>
</evidence>
<dbReference type="SMART" id="SM01338">
    <property type="entry name" value="NOD"/>
    <property type="match status" value="1"/>
</dbReference>
<keyword evidence="3" id="KW-1133">Transmembrane helix</keyword>
<dbReference type="Proteomes" id="UP000288216">
    <property type="component" value="Unassembled WGS sequence"/>
</dbReference>
<dbReference type="Gene3D" id="3.30.300.320">
    <property type="match status" value="1"/>
</dbReference>
<evidence type="ECO:0000256" key="7">
    <source>
        <dbReference type="ARBA" id="ARBA00046288"/>
    </source>
</evidence>
<protein>
    <recommendedName>
        <fullName evidence="8">LNR domain-containing protein</fullName>
    </recommendedName>
</protein>
<keyword evidence="6" id="KW-0325">Glycoprotein</keyword>
<dbReference type="Gene3D" id="3.30.70.3310">
    <property type="match status" value="1"/>
</dbReference>
<dbReference type="GO" id="GO:0030154">
    <property type="term" value="P:cell differentiation"/>
    <property type="evidence" value="ECO:0007669"/>
    <property type="project" value="InterPro"/>
</dbReference>
<dbReference type="SUPFAM" id="SSF90193">
    <property type="entry name" value="Notch domain"/>
    <property type="match status" value="1"/>
</dbReference>
<feature type="domain" description="LNR" evidence="8">
    <location>
        <begin position="1"/>
        <end position="38"/>
    </location>
</feature>
<dbReference type="GO" id="GO:0012505">
    <property type="term" value="C:endomembrane system"/>
    <property type="evidence" value="ECO:0007669"/>
    <property type="project" value="UniProtKB-SubCell"/>
</dbReference>
<keyword evidence="10" id="KW-1185">Reference proteome</keyword>
<keyword evidence="1" id="KW-0812">Transmembrane</keyword>
<dbReference type="InterPro" id="IPR010660">
    <property type="entry name" value="Notch_NOD_dom"/>
</dbReference>
<accession>A0A401QLB7</accession>
<feature type="non-terminal residue" evidence="9">
    <location>
        <position position="1"/>
    </location>
</feature>
<evidence type="ECO:0000256" key="3">
    <source>
        <dbReference type="ARBA" id="ARBA00022989"/>
    </source>
</evidence>
<comment type="caution">
    <text evidence="9">The sequence shown here is derived from an EMBL/GenBank/DDBJ whole genome shotgun (WGS) entry which is preliminary data.</text>
</comment>
<dbReference type="AlphaFoldDB" id="A0A401QLB7"/>
<name>A0A401QLB7_SCYTO</name>
<dbReference type="PROSITE" id="PS50258">
    <property type="entry name" value="LNR"/>
    <property type="match status" value="1"/>
</dbReference>
<dbReference type="Pfam" id="PF06816">
    <property type="entry name" value="NOD"/>
    <property type="match status" value="1"/>
</dbReference>
<dbReference type="InterPro" id="IPR035993">
    <property type="entry name" value="Notch-like_dom_sf"/>
</dbReference>